<reference evidence="4" key="1">
    <citation type="submission" date="2017-02" db="EMBL/GenBank/DDBJ databases">
        <authorList>
            <person name="Varghese N."/>
            <person name="Submissions S."/>
        </authorList>
    </citation>
    <scope>NUCLEOTIDE SEQUENCE [LARGE SCALE GENOMIC DNA]</scope>
    <source>
        <strain evidence="4">DSM 23546</strain>
    </source>
</reference>
<dbReference type="GO" id="GO:0003677">
    <property type="term" value="F:DNA binding"/>
    <property type="evidence" value="ECO:0007669"/>
    <property type="project" value="InterPro"/>
</dbReference>
<dbReference type="Proteomes" id="UP000190339">
    <property type="component" value="Unassembled WGS sequence"/>
</dbReference>
<accession>A0A1T5AJA6</accession>
<dbReference type="CDD" id="cd00093">
    <property type="entry name" value="HTH_XRE"/>
    <property type="match status" value="1"/>
</dbReference>
<dbReference type="OrthoDB" id="8690238at2"/>
<dbReference type="InterPro" id="IPR010982">
    <property type="entry name" value="Lambda_DNA-bd_dom_sf"/>
</dbReference>
<dbReference type="PROSITE" id="PS50943">
    <property type="entry name" value="HTH_CROC1"/>
    <property type="match status" value="1"/>
</dbReference>
<dbReference type="SUPFAM" id="SSF47413">
    <property type="entry name" value="lambda repressor-like DNA-binding domains"/>
    <property type="match status" value="1"/>
</dbReference>
<evidence type="ECO:0000256" key="1">
    <source>
        <dbReference type="SAM" id="MobiDB-lite"/>
    </source>
</evidence>
<sequence>MNEISNINWVSMSDEALIKTIGNFIKQHRLQQNKTQGEVANAAGMSRSTLSLLERGETVTINTLMQALRVLDLLYVMNVFEISESISPLAYAKLKKEQRERASSKTNKATKKEEDLGW</sequence>
<dbReference type="AlphaFoldDB" id="A0A1T5AJA6"/>
<evidence type="ECO:0000313" key="3">
    <source>
        <dbReference type="EMBL" id="SKB34970.1"/>
    </source>
</evidence>
<dbReference type="InterPro" id="IPR001387">
    <property type="entry name" value="Cro/C1-type_HTH"/>
</dbReference>
<keyword evidence="4" id="KW-1185">Reference proteome</keyword>
<dbReference type="RefSeq" id="WP_079511604.1">
    <property type="nucleotide sequence ID" value="NZ_FUYL01000002.1"/>
</dbReference>
<evidence type="ECO:0000313" key="4">
    <source>
        <dbReference type="Proteomes" id="UP000190339"/>
    </source>
</evidence>
<protein>
    <submittedName>
        <fullName evidence="3">Transcriptional regulator, XRE family</fullName>
    </submittedName>
</protein>
<gene>
    <name evidence="3" type="ORF">SAMN05660866_01011</name>
</gene>
<feature type="domain" description="HTH cro/C1-type" evidence="2">
    <location>
        <begin position="25"/>
        <end position="74"/>
    </location>
</feature>
<feature type="region of interest" description="Disordered" evidence="1">
    <location>
        <begin position="96"/>
        <end position="118"/>
    </location>
</feature>
<dbReference type="STRING" id="561365.SAMN05660866_01011"/>
<name>A0A1T5AJA6_9FLAO</name>
<evidence type="ECO:0000259" key="2">
    <source>
        <dbReference type="PROSITE" id="PS50943"/>
    </source>
</evidence>
<dbReference type="Gene3D" id="1.10.260.40">
    <property type="entry name" value="lambda repressor-like DNA-binding domains"/>
    <property type="match status" value="1"/>
</dbReference>
<dbReference type="Pfam" id="PF01381">
    <property type="entry name" value="HTH_3"/>
    <property type="match status" value="1"/>
</dbReference>
<dbReference type="EMBL" id="FUYL01000002">
    <property type="protein sequence ID" value="SKB34970.1"/>
    <property type="molecule type" value="Genomic_DNA"/>
</dbReference>
<organism evidence="3 4">
    <name type="scientific">Maribacter arcticus</name>
    <dbReference type="NCBI Taxonomy" id="561365"/>
    <lineage>
        <taxon>Bacteria</taxon>
        <taxon>Pseudomonadati</taxon>
        <taxon>Bacteroidota</taxon>
        <taxon>Flavobacteriia</taxon>
        <taxon>Flavobacteriales</taxon>
        <taxon>Flavobacteriaceae</taxon>
        <taxon>Maribacter</taxon>
    </lineage>
</organism>
<dbReference type="SMART" id="SM00530">
    <property type="entry name" value="HTH_XRE"/>
    <property type="match status" value="1"/>
</dbReference>
<proteinExistence type="predicted"/>